<feature type="compositionally biased region" description="Gly residues" evidence="1">
    <location>
        <begin position="121"/>
        <end position="138"/>
    </location>
</feature>
<feature type="region of interest" description="Disordered" evidence="1">
    <location>
        <begin position="53"/>
        <end position="72"/>
    </location>
</feature>
<organism evidence="2 3">
    <name type="scientific">Gonium pectorale</name>
    <name type="common">Green alga</name>
    <dbReference type="NCBI Taxonomy" id="33097"/>
    <lineage>
        <taxon>Eukaryota</taxon>
        <taxon>Viridiplantae</taxon>
        <taxon>Chlorophyta</taxon>
        <taxon>core chlorophytes</taxon>
        <taxon>Chlorophyceae</taxon>
        <taxon>CS clade</taxon>
        <taxon>Chlamydomonadales</taxon>
        <taxon>Volvocaceae</taxon>
        <taxon>Gonium</taxon>
    </lineage>
</organism>
<feature type="compositionally biased region" description="Gly residues" evidence="1">
    <location>
        <begin position="145"/>
        <end position="162"/>
    </location>
</feature>
<evidence type="ECO:0000313" key="2">
    <source>
        <dbReference type="EMBL" id="KXZ43110.1"/>
    </source>
</evidence>
<gene>
    <name evidence="2" type="ORF">GPECTOR_102g63</name>
</gene>
<protein>
    <submittedName>
        <fullName evidence="2">Uncharacterized protein</fullName>
    </submittedName>
</protein>
<proteinExistence type="predicted"/>
<evidence type="ECO:0000313" key="3">
    <source>
        <dbReference type="Proteomes" id="UP000075714"/>
    </source>
</evidence>
<dbReference type="EMBL" id="LSYV01000103">
    <property type="protein sequence ID" value="KXZ43110.1"/>
    <property type="molecule type" value="Genomic_DNA"/>
</dbReference>
<feature type="compositionally biased region" description="Basic residues" evidence="1">
    <location>
        <begin position="183"/>
        <end position="193"/>
    </location>
</feature>
<reference evidence="3" key="1">
    <citation type="journal article" date="2016" name="Nat. Commun.">
        <title>The Gonium pectorale genome demonstrates co-option of cell cycle regulation during the evolution of multicellularity.</title>
        <authorList>
            <person name="Hanschen E.R."/>
            <person name="Marriage T.N."/>
            <person name="Ferris P.J."/>
            <person name="Hamaji T."/>
            <person name="Toyoda A."/>
            <person name="Fujiyama A."/>
            <person name="Neme R."/>
            <person name="Noguchi H."/>
            <person name="Minakuchi Y."/>
            <person name="Suzuki M."/>
            <person name="Kawai-Toyooka H."/>
            <person name="Smith D.R."/>
            <person name="Sparks H."/>
            <person name="Anderson J."/>
            <person name="Bakaric R."/>
            <person name="Luria V."/>
            <person name="Karger A."/>
            <person name="Kirschner M.W."/>
            <person name="Durand P.M."/>
            <person name="Michod R.E."/>
            <person name="Nozaki H."/>
            <person name="Olson B.J."/>
        </authorList>
    </citation>
    <scope>NUCLEOTIDE SEQUENCE [LARGE SCALE GENOMIC DNA]</scope>
    <source>
        <strain evidence="3">NIES-2863</strain>
    </source>
</reference>
<dbReference type="AlphaFoldDB" id="A0A150G1E3"/>
<sequence length="199" mass="19289">MPSRCELDGRQLMDAAARYCSLRWAGCASTGAGGAVIIPAACSPSGPYLRASRTTAGGGGGLDLPPLPLPPLPPLEPDPLLGWGVHAPPPLGHGDGGGRAEALGPAPGFSFPHWTVDVEHGFGGGGGGTGALGHGLGAGHPPRSPGGGGGAGVGGGGGGGGRVASRPTSSAHSLDSGDTRSTSSHHHKRKGAPHRSALE</sequence>
<dbReference type="OrthoDB" id="1908108at2759"/>
<keyword evidence="3" id="KW-1185">Reference proteome</keyword>
<dbReference type="Proteomes" id="UP000075714">
    <property type="component" value="Unassembled WGS sequence"/>
</dbReference>
<accession>A0A150G1E3</accession>
<name>A0A150G1E3_GONPE</name>
<comment type="caution">
    <text evidence="2">The sequence shown here is derived from an EMBL/GenBank/DDBJ whole genome shotgun (WGS) entry which is preliminary data.</text>
</comment>
<evidence type="ECO:0000256" key="1">
    <source>
        <dbReference type="SAM" id="MobiDB-lite"/>
    </source>
</evidence>
<feature type="region of interest" description="Disordered" evidence="1">
    <location>
        <begin position="86"/>
        <end position="106"/>
    </location>
</feature>
<feature type="region of interest" description="Disordered" evidence="1">
    <location>
        <begin position="120"/>
        <end position="199"/>
    </location>
</feature>